<reference evidence="7" key="1">
    <citation type="journal article" date="2019" name="Int. J. Syst. Evol. Microbiol.">
        <title>The Global Catalogue of Microorganisms (GCM) 10K type strain sequencing project: providing services to taxonomists for standard genome sequencing and annotation.</title>
        <authorList>
            <consortium name="The Broad Institute Genomics Platform"/>
            <consortium name="The Broad Institute Genome Sequencing Center for Infectious Disease"/>
            <person name="Wu L."/>
            <person name="Ma J."/>
        </authorList>
    </citation>
    <scope>NUCLEOTIDE SEQUENCE [LARGE SCALE GENOMIC DNA]</scope>
    <source>
        <strain evidence="7">CECT 8064</strain>
    </source>
</reference>
<keyword evidence="7" id="KW-1185">Reference proteome</keyword>
<feature type="compositionally biased region" description="Polar residues" evidence="3">
    <location>
        <begin position="747"/>
        <end position="756"/>
    </location>
</feature>
<evidence type="ECO:0000256" key="3">
    <source>
        <dbReference type="SAM" id="MobiDB-lite"/>
    </source>
</evidence>
<dbReference type="RefSeq" id="WP_417924333.1">
    <property type="nucleotide sequence ID" value="NZ_JBHSFS010000028.1"/>
</dbReference>
<protein>
    <submittedName>
        <fullName evidence="6">LamG-like jellyroll fold domain-containing protein</fullName>
    </submittedName>
</protein>
<feature type="region of interest" description="Disordered" evidence="3">
    <location>
        <begin position="33"/>
        <end position="65"/>
    </location>
</feature>
<dbReference type="Proteomes" id="UP001595990">
    <property type="component" value="Unassembled WGS sequence"/>
</dbReference>
<feature type="domain" description="LamG-like jellyroll fold" evidence="5">
    <location>
        <begin position="1018"/>
        <end position="1162"/>
    </location>
</feature>
<dbReference type="PANTHER" id="PTHR46943">
    <property type="entry name" value="PENTRAXIN-RELATED PROTEIN PTX3"/>
    <property type="match status" value="1"/>
</dbReference>
<keyword evidence="2" id="KW-1015">Disulfide bond</keyword>
<feature type="domain" description="LamG-like jellyroll fold" evidence="5">
    <location>
        <begin position="1242"/>
        <end position="1417"/>
    </location>
</feature>
<gene>
    <name evidence="6" type="ORF">ACFPEN_34240</name>
</gene>
<evidence type="ECO:0000256" key="2">
    <source>
        <dbReference type="ARBA" id="ARBA00023157"/>
    </source>
</evidence>
<sequence length="1436" mass="152908">MRAFRCVLAGGTGLALATGMLGTASIAEARTANQGRSLHRNADAEGQETPSPTEREALDEAKRSGKKVEVAALRGETRDVFATPKGTLEAREYLRPVRTRSHGEWKPIDTTLTKSADGSVTPRTATVGIKFSGGGDTSLVELDKAGKKVALSWPTKLPEPRLDGDTATYPDVLPDVDLRVAAQTDGFTQLLIVKSAKAAASRELSQLRLKMQGTGVSVQQTPQGGLKAEDQGAGGIVFEAPAPMMWDSSSGPSSSLKSGDRAAQSSAASSPRSRQEPTAGESGKLAKVGVEVPSGGRELVLTPDKKVLASSDTVYPVFIDPQWYSPRSSAWTMVSKYWESTPQWKFNGNKDAGLGYCDWNHCNPGDTKRLFYEIPTNQFAGKSILSAEFVVPETWSASCEKKGVQLWLTRGISSSTTWNSQTGSDFWAKKLDEQSFAHGYEGCSSDDAEFNIRDIVQNAANRSWNDITFGLKASDESDTYAWKRFADRAYLRVQYNQPPQQVAMSQLSMEYGGACKAPEQAAHVRTLGQVYANDVTDPDGDDIAVEFQAEWDNGDGKGTIARWTPGLTAFKKSGSDFSMTLPSNMPVNTTISWYVRAYDRLGYSPWSAAGSPTGCYFVRDPKTLPAPKVSSIDYPESKPGTSGDSGDPWIDGVGKYGTFTLGPATKDITKYIYGVNGDASPKNTVTTTEGAARTIKALPGEPGLNSVTVQALDAAGNTSEPYTYRYKVRAGQPERAAWQMDDGPDAQQAQGTSPARTAQLHGGAATGAGGIQEKSLSLNGTDAYASTDAPMADTSTGFTVSAWARLSKTPTDDAVVVSQAGNYAPAFELGYSRTDDRWTFNRYASDSASAPSMRAKQQNAGGAKTGEWNHLVGVYDNTTGELRLFVNGKQEGSTPYKTPWDAHRGLQIGAGLNNGKPKAFFPGEIDELQIFDRAVPANEVTRLYAKEHLSGPGGPARVNFPFDEAEGAKEVTGRAEVLPAIFHGGLKAATPGVAGKALALDGLDDYATVDAPHFNSTGSFAVSVWARLAKDKPIRTGVIFTQAGTNASGGELFYSTYQGGWVFNQHTADVTDPTDNKAVQNAGAPAKNGEWAHLVATRDTTAGTLTLYVNGTLAGSTPISSTPWYAGRQFQIGAGSYAGKPGNYFPGDIDDLRIYDRPLAPGEVQQLFKQRPLVKGRWQFDTASGTPSASPDALTDPGSVHHDMLLAGKAEIGPGHIDAGGLKLNGIDAAATTSGVPVDTSGSFTVTAWAQRVADRPGRTMTLLSAEGTSQNAFAVRYVPGPAPAEAGGTEGRGRWQVTLPSKDADKDVTVTTVDNDAFEDAGAWNHIAVVYDGFAHELRLYVNGSMQDFACSAQNDGAQNNPTPCTDRFSHASNAPAFGATKSFQVGRSLVKGVAGEYWSGQVDDVWAFQGALNGQQVKQLANAMNGRPTEVPQA</sequence>
<feature type="compositionally biased region" description="Low complexity" evidence="3">
    <location>
        <begin position="248"/>
        <end position="272"/>
    </location>
</feature>
<dbReference type="Pfam" id="PF13385">
    <property type="entry name" value="Laminin_G_3"/>
    <property type="match status" value="3"/>
</dbReference>
<organism evidence="6 7">
    <name type="scientific">Streptomyces ehimensis</name>
    <dbReference type="NCBI Taxonomy" id="68195"/>
    <lineage>
        <taxon>Bacteria</taxon>
        <taxon>Bacillati</taxon>
        <taxon>Actinomycetota</taxon>
        <taxon>Actinomycetes</taxon>
        <taxon>Kitasatosporales</taxon>
        <taxon>Streptomycetaceae</taxon>
        <taxon>Streptomyces</taxon>
    </lineage>
</organism>
<feature type="signal peptide" evidence="4">
    <location>
        <begin position="1"/>
        <end position="17"/>
    </location>
</feature>
<dbReference type="InterPro" id="IPR042837">
    <property type="entry name" value="PTX3"/>
</dbReference>
<keyword evidence="1 4" id="KW-0732">Signal</keyword>
<dbReference type="InterPro" id="IPR006558">
    <property type="entry name" value="LamG-like"/>
</dbReference>
<feature type="region of interest" description="Disordered" evidence="3">
    <location>
        <begin position="628"/>
        <end position="649"/>
    </location>
</feature>
<feature type="compositionally biased region" description="Basic and acidic residues" evidence="3">
    <location>
        <begin position="53"/>
        <end position="65"/>
    </location>
</feature>
<accession>A0ABV9BV14</accession>
<evidence type="ECO:0000313" key="6">
    <source>
        <dbReference type="EMBL" id="MFC4517929.1"/>
    </source>
</evidence>
<evidence type="ECO:0000256" key="1">
    <source>
        <dbReference type="ARBA" id="ARBA00022729"/>
    </source>
</evidence>
<feature type="region of interest" description="Disordered" evidence="3">
    <location>
        <begin position="739"/>
        <end position="773"/>
    </location>
</feature>
<evidence type="ECO:0000259" key="5">
    <source>
        <dbReference type="SMART" id="SM00560"/>
    </source>
</evidence>
<dbReference type="Gene3D" id="2.60.120.200">
    <property type="match status" value="3"/>
</dbReference>
<proteinExistence type="predicted"/>
<name>A0ABV9BV14_9ACTN</name>
<dbReference type="SUPFAM" id="SSF49899">
    <property type="entry name" value="Concanavalin A-like lectins/glucanases"/>
    <property type="match status" value="3"/>
</dbReference>
<dbReference type="InterPro" id="IPR013320">
    <property type="entry name" value="ConA-like_dom_sf"/>
</dbReference>
<evidence type="ECO:0000313" key="7">
    <source>
        <dbReference type="Proteomes" id="UP001595990"/>
    </source>
</evidence>
<evidence type="ECO:0000256" key="4">
    <source>
        <dbReference type="SAM" id="SignalP"/>
    </source>
</evidence>
<dbReference type="SMART" id="SM00560">
    <property type="entry name" value="LamGL"/>
    <property type="match status" value="3"/>
</dbReference>
<dbReference type="EMBL" id="JBHSFS010000028">
    <property type="protein sequence ID" value="MFC4517929.1"/>
    <property type="molecule type" value="Genomic_DNA"/>
</dbReference>
<dbReference type="PANTHER" id="PTHR46943:SF1">
    <property type="entry name" value="PENTRAXIN-RELATED PROTEIN PTX3"/>
    <property type="match status" value="1"/>
</dbReference>
<feature type="chain" id="PRO_5047421211" evidence="4">
    <location>
        <begin position="18"/>
        <end position="1436"/>
    </location>
</feature>
<feature type="region of interest" description="Disordered" evidence="3">
    <location>
        <begin position="242"/>
        <end position="288"/>
    </location>
</feature>
<comment type="caution">
    <text evidence="6">The sequence shown here is derived from an EMBL/GenBank/DDBJ whole genome shotgun (WGS) entry which is preliminary data.</text>
</comment>
<feature type="domain" description="LamG-like jellyroll fold" evidence="5">
    <location>
        <begin position="796"/>
        <end position="938"/>
    </location>
</feature>